<evidence type="ECO:0000256" key="3">
    <source>
        <dbReference type="ARBA" id="ARBA00022989"/>
    </source>
</evidence>
<protein>
    <submittedName>
        <fullName evidence="9">Cytochrome c oxidase assembly protein COX18, mitochondrial</fullName>
    </submittedName>
</protein>
<reference evidence="9" key="1">
    <citation type="submission" date="2025-08" db="UniProtKB">
        <authorList>
            <consortium name="RefSeq"/>
        </authorList>
    </citation>
    <scope>IDENTIFICATION</scope>
</reference>
<dbReference type="GeneID" id="128198714"/>
<evidence type="ECO:0000259" key="7">
    <source>
        <dbReference type="Pfam" id="PF02096"/>
    </source>
</evidence>
<dbReference type="InterPro" id="IPR028055">
    <property type="entry name" value="YidC/Oxa/ALB_C"/>
</dbReference>
<evidence type="ECO:0000256" key="1">
    <source>
        <dbReference type="ARBA" id="ARBA00004141"/>
    </source>
</evidence>
<keyword evidence="8" id="KW-1185">Reference proteome</keyword>
<evidence type="ECO:0000313" key="8">
    <source>
        <dbReference type="Proteomes" id="UP001652582"/>
    </source>
</evidence>
<evidence type="ECO:0000256" key="2">
    <source>
        <dbReference type="ARBA" id="ARBA00022692"/>
    </source>
</evidence>
<dbReference type="Pfam" id="PF02096">
    <property type="entry name" value="60KD_IMP"/>
    <property type="match status" value="1"/>
</dbReference>
<organism evidence="8 9">
    <name type="scientific">Bicyclus anynana</name>
    <name type="common">Squinting bush brown butterfly</name>
    <dbReference type="NCBI Taxonomy" id="110368"/>
    <lineage>
        <taxon>Eukaryota</taxon>
        <taxon>Metazoa</taxon>
        <taxon>Ecdysozoa</taxon>
        <taxon>Arthropoda</taxon>
        <taxon>Hexapoda</taxon>
        <taxon>Insecta</taxon>
        <taxon>Pterygota</taxon>
        <taxon>Neoptera</taxon>
        <taxon>Endopterygota</taxon>
        <taxon>Lepidoptera</taxon>
        <taxon>Glossata</taxon>
        <taxon>Ditrysia</taxon>
        <taxon>Papilionoidea</taxon>
        <taxon>Nymphalidae</taxon>
        <taxon>Satyrinae</taxon>
        <taxon>Satyrini</taxon>
        <taxon>Mycalesina</taxon>
        <taxon>Bicyclus</taxon>
    </lineage>
</organism>
<evidence type="ECO:0000256" key="5">
    <source>
        <dbReference type="RuleBase" id="RU003945"/>
    </source>
</evidence>
<evidence type="ECO:0000256" key="4">
    <source>
        <dbReference type="ARBA" id="ARBA00023136"/>
    </source>
</evidence>
<feature type="domain" description="Membrane insertase YidC/Oxa/ALB C-terminal" evidence="7">
    <location>
        <begin position="102"/>
        <end position="317"/>
    </location>
</feature>
<feature type="transmembrane region" description="Helical" evidence="6">
    <location>
        <begin position="220"/>
        <end position="238"/>
    </location>
</feature>
<evidence type="ECO:0000256" key="6">
    <source>
        <dbReference type="SAM" id="Phobius"/>
    </source>
</evidence>
<feature type="transmembrane region" description="Helical" evidence="6">
    <location>
        <begin position="190"/>
        <end position="208"/>
    </location>
</feature>
<keyword evidence="4 6" id="KW-0472">Membrane</keyword>
<feature type="transmembrane region" description="Helical" evidence="6">
    <location>
        <begin position="244"/>
        <end position="262"/>
    </location>
</feature>
<dbReference type="InterPro" id="IPR001708">
    <property type="entry name" value="YidC/ALB3/OXA1/COX18"/>
</dbReference>
<feature type="transmembrane region" description="Helical" evidence="6">
    <location>
        <begin position="274"/>
        <end position="296"/>
    </location>
</feature>
<dbReference type="CDD" id="cd20069">
    <property type="entry name" value="5TM_Oxa1-like"/>
    <property type="match status" value="1"/>
</dbReference>
<comment type="similarity">
    <text evidence="5">Belongs to the OXA1/ALB3/YidC family.</text>
</comment>
<comment type="subcellular location">
    <subcellularLocation>
        <location evidence="1 5">Membrane</location>
        <topology evidence="1 5">Multi-pass membrane protein</topology>
    </subcellularLocation>
</comment>
<dbReference type="PANTHER" id="PTHR12428:SF65">
    <property type="entry name" value="CYTOCHROME C OXIDASE ASSEMBLY PROTEIN COX18, MITOCHONDRIAL"/>
    <property type="match status" value="1"/>
</dbReference>
<accession>A0ABM3LQD7</accession>
<keyword evidence="2 5" id="KW-0812">Transmembrane</keyword>
<gene>
    <name evidence="9" type="primary">LOC128198714</name>
</gene>
<evidence type="ECO:0000313" key="9">
    <source>
        <dbReference type="RefSeq" id="XP_052741287.1"/>
    </source>
</evidence>
<name>A0ABM3LQD7_BICAN</name>
<keyword evidence="3 6" id="KW-1133">Transmembrane helix</keyword>
<dbReference type="RefSeq" id="XP_052741287.1">
    <property type="nucleotide sequence ID" value="XM_052885327.1"/>
</dbReference>
<proteinExistence type="inferred from homology"/>
<dbReference type="Proteomes" id="UP001652582">
    <property type="component" value="Chromosome 14"/>
</dbReference>
<sequence>MNYCIILNSLRSKPFSHLFRSYSIACNNVLDRRRDENSYGAKKYLFNRTTILLPTCNHNRGISIEGIVKWQEQTYNSIANSSAVNVIQDSLLYFHDITGLTWSVTIITSTLLIRTLMTLPLAVYQNYILAKVENIGYELKDLVDELKKETAVAKKMYNLNDKQTGLIFKRSLKKQWRILVERDNCHPLKATMVVWFQIPIWVCMSFALRNLVNMQRSDPAALITLMELQVGGFGWIPNLTEADHSFILPVMFGLTNLAIIEIQRMSKLRAPSRIYNIFTNGFRVFSIIMIPVAATVPSCMCLYWTTSSLFGLAQNLCLLSPSLRRKLKIPESPSELEDPYGHMKQEITQRIKKVLP</sequence>
<dbReference type="PANTHER" id="PTHR12428">
    <property type="entry name" value="OXA1"/>
    <property type="match status" value="1"/>
</dbReference>